<evidence type="ECO:0000313" key="2">
    <source>
        <dbReference type="EMBL" id="HHH13217.1"/>
    </source>
</evidence>
<keyword evidence="1" id="KW-1133">Transmembrane helix</keyword>
<evidence type="ECO:0000256" key="1">
    <source>
        <dbReference type="SAM" id="Phobius"/>
    </source>
</evidence>
<feature type="transmembrane region" description="Helical" evidence="1">
    <location>
        <begin position="20"/>
        <end position="38"/>
    </location>
</feature>
<dbReference type="Proteomes" id="UP000886100">
    <property type="component" value="Unassembled WGS sequence"/>
</dbReference>
<feature type="transmembrane region" description="Helical" evidence="1">
    <location>
        <begin position="44"/>
        <end position="62"/>
    </location>
</feature>
<keyword evidence="1" id="KW-0472">Membrane</keyword>
<feature type="transmembrane region" description="Helical" evidence="1">
    <location>
        <begin position="83"/>
        <end position="103"/>
    </location>
</feature>
<dbReference type="AlphaFoldDB" id="A0A7C5IYV6"/>
<sequence length="162" mass="17825">MADMEISDRDKKSARWAHDLFVLNIFFFHLLLTPATMVLEIGRAGMLIPLVLSGMVITYTWLRSRRETRPFVAAHWQLAFRRCRLLMWGYAGSIAIFLLAELLTSGMKDAHMANIMVTVVTRIAVMPTLVMAMVTVVMEASAGGLASRGELPGQGKAAGVSA</sequence>
<name>A0A7C5IYV6_9GAMM</name>
<organism evidence="2">
    <name type="scientific">Thiolapillus brandeum</name>
    <dbReference type="NCBI Taxonomy" id="1076588"/>
    <lineage>
        <taxon>Bacteria</taxon>
        <taxon>Pseudomonadati</taxon>
        <taxon>Pseudomonadota</taxon>
        <taxon>Gammaproteobacteria</taxon>
        <taxon>Chromatiales</taxon>
        <taxon>Sedimenticolaceae</taxon>
        <taxon>Thiolapillus</taxon>
    </lineage>
</organism>
<protein>
    <submittedName>
        <fullName evidence="2">Uncharacterized protein</fullName>
    </submittedName>
</protein>
<proteinExistence type="predicted"/>
<gene>
    <name evidence="2" type="ORF">ENJ98_03180</name>
</gene>
<reference evidence="2" key="1">
    <citation type="journal article" date="2020" name="mSystems">
        <title>Genome- and Community-Level Interaction Insights into Carbon Utilization and Element Cycling Functions of Hydrothermarchaeota in Hydrothermal Sediment.</title>
        <authorList>
            <person name="Zhou Z."/>
            <person name="Liu Y."/>
            <person name="Xu W."/>
            <person name="Pan J."/>
            <person name="Luo Z.H."/>
            <person name="Li M."/>
        </authorList>
    </citation>
    <scope>NUCLEOTIDE SEQUENCE [LARGE SCALE GENOMIC DNA]</scope>
    <source>
        <strain evidence="2">HyVt-535</strain>
    </source>
</reference>
<dbReference type="EMBL" id="DROM01000193">
    <property type="protein sequence ID" value="HHH13217.1"/>
    <property type="molecule type" value="Genomic_DNA"/>
</dbReference>
<comment type="caution">
    <text evidence="2">The sequence shown here is derived from an EMBL/GenBank/DDBJ whole genome shotgun (WGS) entry which is preliminary data.</text>
</comment>
<feature type="transmembrane region" description="Helical" evidence="1">
    <location>
        <begin position="115"/>
        <end position="138"/>
    </location>
</feature>
<accession>A0A7C5IYV6</accession>
<keyword evidence="1" id="KW-0812">Transmembrane</keyword>